<organism evidence="1 2">
    <name type="scientific">Rhizopus delemar</name>
    <dbReference type="NCBI Taxonomy" id="936053"/>
    <lineage>
        <taxon>Eukaryota</taxon>
        <taxon>Fungi</taxon>
        <taxon>Fungi incertae sedis</taxon>
        <taxon>Mucoromycota</taxon>
        <taxon>Mucoromycotina</taxon>
        <taxon>Mucoromycetes</taxon>
        <taxon>Mucorales</taxon>
        <taxon>Mucorineae</taxon>
        <taxon>Rhizopodaceae</taxon>
        <taxon>Rhizopus</taxon>
    </lineage>
</organism>
<evidence type="ECO:0000313" key="1">
    <source>
        <dbReference type="EMBL" id="KAG1530523.1"/>
    </source>
</evidence>
<reference evidence="1 2" key="1">
    <citation type="journal article" date="2020" name="Microb. Genom.">
        <title>Genetic diversity of clinical and environmental Mucorales isolates obtained from an investigation of mucormycosis cases among solid organ transplant recipients.</title>
        <authorList>
            <person name="Nguyen M.H."/>
            <person name="Kaul D."/>
            <person name="Muto C."/>
            <person name="Cheng S.J."/>
            <person name="Richter R.A."/>
            <person name="Bruno V.M."/>
            <person name="Liu G."/>
            <person name="Beyhan S."/>
            <person name="Sundermann A.J."/>
            <person name="Mounaud S."/>
            <person name="Pasculle A.W."/>
            <person name="Nierman W.C."/>
            <person name="Driscoll E."/>
            <person name="Cumbie R."/>
            <person name="Clancy C.J."/>
            <person name="Dupont C.L."/>
        </authorList>
    </citation>
    <scope>NUCLEOTIDE SEQUENCE [LARGE SCALE GENOMIC DNA]</scope>
    <source>
        <strain evidence="1 2">GL24</strain>
    </source>
</reference>
<proteinExistence type="predicted"/>
<dbReference type="EMBL" id="JAANIU010012314">
    <property type="protein sequence ID" value="KAG1530523.1"/>
    <property type="molecule type" value="Genomic_DNA"/>
</dbReference>
<dbReference type="Proteomes" id="UP000740926">
    <property type="component" value="Unassembled WGS sequence"/>
</dbReference>
<evidence type="ECO:0000313" key="2">
    <source>
        <dbReference type="Proteomes" id="UP000740926"/>
    </source>
</evidence>
<comment type="caution">
    <text evidence="1">The sequence shown here is derived from an EMBL/GenBank/DDBJ whole genome shotgun (WGS) entry which is preliminary data.</text>
</comment>
<dbReference type="AlphaFoldDB" id="A0A9P6XR56"/>
<accession>A0A9P6XR56</accession>
<gene>
    <name evidence="1" type="ORF">G6F50_017259</name>
</gene>
<name>A0A9P6XR56_9FUNG</name>
<sequence>MVNQRIQAMSAVHHTDPPLPEDQPGGIDFLSGRQRRNGPIVLPGYESFVVSMRLRISPKGIPAQGLPQPREADQQVHRAFARCRVIPVALILLAISLDIALKLELAQLHDLQGHPSPVNAPLSAAVR</sequence>
<keyword evidence="2" id="KW-1185">Reference proteome</keyword>
<protein>
    <submittedName>
        <fullName evidence="1">Uncharacterized protein</fullName>
    </submittedName>
</protein>